<proteinExistence type="predicted"/>
<reference evidence="2 3" key="1">
    <citation type="submission" date="2020-10" db="EMBL/GenBank/DDBJ databases">
        <title>Connecting structure to function with the recovery of over 1000 high-quality activated sludge metagenome-assembled genomes encoding full-length rRNA genes using long-read sequencing.</title>
        <authorList>
            <person name="Singleton C.M."/>
            <person name="Petriglieri F."/>
            <person name="Kristensen J.M."/>
            <person name="Kirkegaard R.H."/>
            <person name="Michaelsen T.Y."/>
            <person name="Andersen M.H."/>
            <person name="Karst S.M."/>
            <person name="Dueholm M.S."/>
            <person name="Nielsen P.H."/>
            <person name="Albertsen M."/>
        </authorList>
    </citation>
    <scope>NUCLEOTIDE SEQUENCE [LARGE SCALE GENOMIC DNA]</scope>
    <source>
        <strain evidence="2">OdNE_18-Q3-R46-58_MAXAC.008</strain>
    </source>
</reference>
<dbReference type="InterPro" id="IPR036388">
    <property type="entry name" value="WH-like_DNA-bd_sf"/>
</dbReference>
<dbReference type="GO" id="GO:0003700">
    <property type="term" value="F:DNA-binding transcription factor activity"/>
    <property type="evidence" value="ECO:0007669"/>
    <property type="project" value="TreeGrafter"/>
</dbReference>
<dbReference type="GO" id="GO:0003677">
    <property type="term" value="F:DNA binding"/>
    <property type="evidence" value="ECO:0007669"/>
    <property type="project" value="UniProtKB-KW"/>
</dbReference>
<dbReference type="PROSITE" id="PS01332">
    <property type="entry name" value="HTH_RRF2_1"/>
    <property type="match status" value="1"/>
</dbReference>
<dbReference type="Gene3D" id="1.10.10.10">
    <property type="entry name" value="Winged helix-like DNA-binding domain superfamily/Winged helix DNA-binding domain"/>
    <property type="match status" value="1"/>
</dbReference>
<dbReference type="AlphaFoldDB" id="A0A936EZW7"/>
<evidence type="ECO:0000313" key="3">
    <source>
        <dbReference type="Proteomes" id="UP000709959"/>
    </source>
</evidence>
<organism evidence="2 3">
    <name type="scientific">Candidatus Geothrix odensensis</name>
    <dbReference type="NCBI Taxonomy" id="2954440"/>
    <lineage>
        <taxon>Bacteria</taxon>
        <taxon>Pseudomonadati</taxon>
        <taxon>Acidobacteriota</taxon>
        <taxon>Holophagae</taxon>
        <taxon>Holophagales</taxon>
        <taxon>Holophagaceae</taxon>
        <taxon>Geothrix</taxon>
    </lineage>
</organism>
<gene>
    <name evidence="2" type="ORF">IPN91_03030</name>
</gene>
<evidence type="ECO:0000256" key="1">
    <source>
        <dbReference type="ARBA" id="ARBA00023125"/>
    </source>
</evidence>
<dbReference type="PANTHER" id="PTHR33221">
    <property type="entry name" value="WINGED HELIX-TURN-HELIX TRANSCRIPTIONAL REGULATOR, RRF2 FAMILY"/>
    <property type="match status" value="1"/>
</dbReference>
<comment type="caution">
    <text evidence="2">The sequence shown here is derived from an EMBL/GenBank/DDBJ whole genome shotgun (WGS) entry which is preliminary data.</text>
</comment>
<dbReference type="SUPFAM" id="SSF46785">
    <property type="entry name" value="Winged helix' DNA-binding domain"/>
    <property type="match status" value="1"/>
</dbReference>
<dbReference type="PROSITE" id="PS51197">
    <property type="entry name" value="HTH_RRF2_2"/>
    <property type="match status" value="1"/>
</dbReference>
<dbReference type="EMBL" id="JADKCH010000001">
    <property type="protein sequence ID" value="MBK8571618.1"/>
    <property type="molecule type" value="Genomic_DNA"/>
</dbReference>
<dbReference type="InterPro" id="IPR000944">
    <property type="entry name" value="Tscrpt_reg_Rrf2"/>
</dbReference>
<dbReference type="Pfam" id="PF02082">
    <property type="entry name" value="Rrf2"/>
    <property type="match status" value="1"/>
</dbReference>
<evidence type="ECO:0000313" key="2">
    <source>
        <dbReference type="EMBL" id="MBK8571618.1"/>
    </source>
</evidence>
<keyword evidence="1" id="KW-0238">DNA-binding</keyword>
<name>A0A936EZW7_9BACT</name>
<sequence length="158" mass="17472">MQALFDLAHHSHGQPVPLHVIAERQKLSLPFLEQIFNKLKKAGVVASVRGPKGGYILTRPCNQVSVGEVLRLTDSSFYAAAKEDPKSANKTLLADERMSKLLWNRLNDHISAFMEKVTFADLCSETSSNTCPDCTCPEYVKDVQGQLVRGERKACGVI</sequence>
<dbReference type="NCBIfam" id="TIGR00738">
    <property type="entry name" value="rrf2_super"/>
    <property type="match status" value="1"/>
</dbReference>
<accession>A0A936EZW7</accession>
<protein>
    <submittedName>
        <fullName evidence="2">Rrf2 family transcriptional regulator</fullName>
    </submittedName>
</protein>
<dbReference type="InterPro" id="IPR036390">
    <property type="entry name" value="WH_DNA-bd_sf"/>
</dbReference>
<dbReference type="GO" id="GO:0005829">
    <property type="term" value="C:cytosol"/>
    <property type="evidence" value="ECO:0007669"/>
    <property type="project" value="TreeGrafter"/>
</dbReference>
<dbReference type="InterPro" id="IPR030489">
    <property type="entry name" value="TR_Rrf2-type_CS"/>
</dbReference>
<dbReference type="Proteomes" id="UP000709959">
    <property type="component" value="Unassembled WGS sequence"/>
</dbReference>
<dbReference type="PANTHER" id="PTHR33221:SF5">
    <property type="entry name" value="HTH-TYPE TRANSCRIPTIONAL REGULATOR ISCR"/>
    <property type="match status" value="1"/>
</dbReference>